<protein>
    <recommendedName>
        <fullName evidence="1">MAT1 centre domain-containing protein</fullName>
    </recommendedName>
</protein>
<organism evidence="2 3">
    <name type="scientific">Chlorella vulgaris</name>
    <name type="common">Green alga</name>
    <dbReference type="NCBI Taxonomy" id="3077"/>
    <lineage>
        <taxon>Eukaryota</taxon>
        <taxon>Viridiplantae</taxon>
        <taxon>Chlorophyta</taxon>
        <taxon>core chlorophytes</taxon>
        <taxon>Trebouxiophyceae</taxon>
        <taxon>Chlorellales</taxon>
        <taxon>Chlorellaceae</taxon>
        <taxon>Chlorella clade</taxon>
        <taxon>Chlorella</taxon>
    </lineage>
</organism>
<dbReference type="EMBL" id="SIDB01000002">
    <property type="protein sequence ID" value="KAI3436778.1"/>
    <property type="molecule type" value="Genomic_DNA"/>
</dbReference>
<dbReference type="GO" id="GO:0006357">
    <property type="term" value="P:regulation of transcription by RNA polymerase II"/>
    <property type="evidence" value="ECO:0007669"/>
    <property type="project" value="TreeGrafter"/>
</dbReference>
<accession>A0A9D4TX45</accession>
<gene>
    <name evidence="2" type="ORF">D9Q98_006190</name>
</gene>
<reference evidence="2" key="2">
    <citation type="submission" date="2020-11" db="EMBL/GenBank/DDBJ databases">
        <authorList>
            <person name="Cecchin M."/>
            <person name="Marcolungo L."/>
            <person name="Rossato M."/>
            <person name="Girolomoni L."/>
            <person name="Cosentino E."/>
            <person name="Cuine S."/>
            <person name="Li-Beisson Y."/>
            <person name="Delledonne M."/>
            <person name="Ballottari M."/>
        </authorList>
    </citation>
    <scope>NUCLEOTIDE SEQUENCE</scope>
    <source>
        <strain evidence="2">211/11P</strain>
        <tissue evidence="2">Whole cell</tissue>
    </source>
</reference>
<name>A0A9D4TX45_CHLVU</name>
<feature type="domain" description="MAT1 centre" evidence="1">
    <location>
        <begin position="4"/>
        <end position="82"/>
    </location>
</feature>
<evidence type="ECO:0000313" key="2">
    <source>
        <dbReference type="EMBL" id="KAI3436778.1"/>
    </source>
</evidence>
<dbReference type="InterPro" id="IPR015877">
    <property type="entry name" value="MAT1_centre"/>
</dbReference>
<dbReference type="GO" id="GO:0006281">
    <property type="term" value="P:DNA repair"/>
    <property type="evidence" value="ECO:0007669"/>
    <property type="project" value="TreeGrafter"/>
</dbReference>
<dbReference type="AlphaFoldDB" id="A0A9D4TX45"/>
<dbReference type="PANTHER" id="PTHR12683">
    <property type="entry name" value="CDK-ACTIVATING KINASE ASSEMBLY FACTOR MAT1"/>
    <property type="match status" value="1"/>
</dbReference>
<reference evidence="2" key="1">
    <citation type="journal article" date="2019" name="Plant J.">
        <title>Chlorella vulgaris genome assembly and annotation reveals the molecular basis for metabolic acclimation to high light conditions.</title>
        <authorList>
            <person name="Cecchin M."/>
            <person name="Marcolungo L."/>
            <person name="Rossato M."/>
            <person name="Girolomoni L."/>
            <person name="Cosentino E."/>
            <person name="Cuine S."/>
            <person name="Li-Beisson Y."/>
            <person name="Delledonne M."/>
            <person name="Ballottari M."/>
        </authorList>
    </citation>
    <scope>NUCLEOTIDE SEQUENCE</scope>
    <source>
        <strain evidence="2">211/11P</strain>
    </source>
</reference>
<dbReference type="Pfam" id="PF06391">
    <property type="entry name" value="MAT1"/>
    <property type="match status" value="1"/>
</dbReference>
<keyword evidence="3" id="KW-1185">Reference proteome</keyword>
<evidence type="ECO:0000259" key="1">
    <source>
        <dbReference type="Pfam" id="PF06391"/>
    </source>
</evidence>
<dbReference type="GO" id="GO:0005675">
    <property type="term" value="C:transcription factor TFIIH holo complex"/>
    <property type="evidence" value="ECO:0007669"/>
    <property type="project" value="TreeGrafter"/>
</dbReference>
<sequence>MEPSLRKEMQIRARIESIFNKRLEDFATRQEYDDYLEEREDIIFNLVEGLEVKEMEAKVDNYRRLNADSIIKNEALRAEELRQRVAAAEEGAGQAGVSGTAAAFKEGTDAEPHQGMEYTAALPEMAAAALTAGVAPVPLGPAGTDGNFQAAAGQPTGDAWLAMALSSGWTQDMPKKKALEQAFGSVLVF</sequence>
<dbReference type="Proteomes" id="UP001055712">
    <property type="component" value="Unassembled WGS sequence"/>
</dbReference>
<dbReference type="OrthoDB" id="5963at2759"/>
<comment type="caution">
    <text evidence="2">The sequence shown here is derived from an EMBL/GenBank/DDBJ whole genome shotgun (WGS) entry which is preliminary data.</text>
</comment>
<proteinExistence type="predicted"/>
<evidence type="ECO:0000313" key="3">
    <source>
        <dbReference type="Proteomes" id="UP001055712"/>
    </source>
</evidence>
<dbReference type="PANTHER" id="PTHR12683:SF13">
    <property type="entry name" value="CDK-ACTIVATING KINASE ASSEMBLY FACTOR MAT1"/>
    <property type="match status" value="1"/>
</dbReference>